<dbReference type="Proteomes" id="UP001605036">
    <property type="component" value="Unassembled WGS sequence"/>
</dbReference>
<feature type="region of interest" description="Disordered" evidence="1">
    <location>
        <begin position="109"/>
        <end position="134"/>
    </location>
</feature>
<reference evidence="2 3" key="1">
    <citation type="submission" date="2024-09" db="EMBL/GenBank/DDBJ databases">
        <title>Chromosome-scale assembly of Riccia fluitans.</title>
        <authorList>
            <person name="Paukszto L."/>
            <person name="Sawicki J."/>
            <person name="Karawczyk K."/>
            <person name="Piernik-Szablinska J."/>
            <person name="Szczecinska M."/>
            <person name="Mazdziarz M."/>
        </authorList>
    </citation>
    <scope>NUCLEOTIDE SEQUENCE [LARGE SCALE GENOMIC DNA]</scope>
    <source>
        <strain evidence="2">Rf_01</strain>
        <tissue evidence="2">Aerial parts of the thallus</tissue>
    </source>
</reference>
<organism evidence="2 3">
    <name type="scientific">Riccia fluitans</name>
    <dbReference type="NCBI Taxonomy" id="41844"/>
    <lineage>
        <taxon>Eukaryota</taxon>
        <taxon>Viridiplantae</taxon>
        <taxon>Streptophyta</taxon>
        <taxon>Embryophyta</taxon>
        <taxon>Marchantiophyta</taxon>
        <taxon>Marchantiopsida</taxon>
        <taxon>Marchantiidae</taxon>
        <taxon>Marchantiales</taxon>
        <taxon>Ricciaceae</taxon>
        <taxon>Riccia</taxon>
    </lineage>
</organism>
<sequence length="134" mass="14819">MKLGDLMIADARKNGDTIRNVDAIDDPESENEARSESQEDEIPIVIVSNIDQQSDFDTLKQDLLYGGYGIATALAQTKVKNKPEASDPEAGNEWPSYYVDLCEAIPENQRAEEATSKNKEPISETSYGDFCEPT</sequence>
<name>A0ABD1YU59_9MARC</name>
<evidence type="ECO:0000313" key="2">
    <source>
        <dbReference type="EMBL" id="KAL2634310.1"/>
    </source>
</evidence>
<comment type="caution">
    <text evidence="2">The sequence shown here is derived from an EMBL/GenBank/DDBJ whole genome shotgun (WGS) entry which is preliminary data.</text>
</comment>
<accession>A0ABD1YU59</accession>
<gene>
    <name evidence="2" type="ORF">R1flu_005789</name>
</gene>
<dbReference type="EMBL" id="JBHFFA010000003">
    <property type="protein sequence ID" value="KAL2634310.1"/>
    <property type="molecule type" value="Genomic_DNA"/>
</dbReference>
<evidence type="ECO:0000313" key="3">
    <source>
        <dbReference type="Proteomes" id="UP001605036"/>
    </source>
</evidence>
<dbReference type="AlphaFoldDB" id="A0ABD1YU59"/>
<keyword evidence="3" id="KW-1185">Reference proteome</keyword>
<protein>
    <submittedName>
        <fullName evidence="2">Uncharacterized protein</fullName>
    </submittedName>
</protein>
<evidence type="ECO:0000256" key="1">
    <source>
        <dbReference type="SAM" id="MobiDB-lite"/>
    </source>
</evidence>
<proteinExistence type="predicted"/>
<feature type="compositionally biased region" description="Basic and acidic residues" evidence="1">
    <location>
        <begin position="109"/>
        <end position="122"/>
    </location>
</feature>
<feature type="region of interest" description="Disordered" evidence="1">
    <location>
        <begin position="16"/>
        <end position="41"/>
    </location>
</feature>